<keyword evidence="1" id="KW-1133">Transmembrane helix</keyword>
<dbReference type="Ensembl" id="ENSONIT00000059284.1">
    <property type="protein sequence ID" value="ENSONIP00000062447.1"/>
    <property type="gene ID" value="ENSONIG00000027860.1"/>
</dbReference>
<accession>A0A669DP78</accession>
<evidence type="ECO:0000313" key="2">
    <source>
        <dbReference type="Ensembl" id="ENSONIP00000062447.1"/>
    </source>
</evidence>
<reference evidence="2" key="2">
    <citation type="submission" date="2025-08" db="UniProtKB">
        <authorList>
            <consortium name="Ensembl"/>
        </authorList>
    </citation>
    <scope>IDENTIFICATION</scope>
</reference>
<proteinExistence type="predicted"/>
<reference evidence="3" key="1">
    <citation type="submission" date="2012-01" db="EMBL/GenBank/DDBJ databases">
        <title>The Genome Sequence of Oreochromis niloticus (Nile Tilapia).</title>
        <authorList>
            <consortium name="Broad Institute Genome Assembly Team"/>
            <consortium name="Broad Institute Sequencing Platform"/>
            <person name="Di Palma F."/>
            <person name="Johnson J."/>
            <person name="Lander E.S."/>
            <person name="Lindblad-Toh K."/>
        </authorList>
    </citation>
    <scope>NUCLEOTIDE SEQUENCE [LARGE SCALE GENOMIC DNA]</scope>
</reference>
<dbReference type="InParanoid" id="A0A669DP78"/>
<sequence>MSFIYIYIRSTSLGWLRGNWRETVVLGVITVVIVTVIFLLSELPRDRPESIPVTPPSQATAKRTKRSETGKSDECFDYYGGIELDYVKGSTASYTFDLCAVIKCKGLNSSWRGYDVWVGYNPMVDIECNNQKLGYPYHAYWKGPCEYWSTIVEYSGTWRPYKDTTWQKLGFQWDFSAGQNPLTLSLNRWYDTVWPARSVVYLFIGTDISGKDSYGLVKINFRGFAHGVAEITVSTPPPPLPLSESGPQIIEVDYTRLKPKQLISMATGYRESNLWLDWLIQNAREQNVSDCVACAAARPHLFTEPAPLHPEDQWGFECMLGLTREAVSEGNCTTLASLFPPIGNDTVLGPFTPRRANYTCFNFTVFLPDRHEHEAGEINADWCTVTYLARGKLSRDTGTEIGLWARAGLYYYYGGYRLYVRIPSGTFGLCAMVRLGAPLVLVGEKGVRLAKPGTAQLTARRRRHVLAKRSPGSFDLTIGSPTYRDAIGVPRGVPNEFKLADQIAGGFENLPIISAFFLVIPNKKVDRINYVHYNVLRLANLTRDAVEGLAE</sequence>
<dbReference type="OMA" id="WIKIMAY"/>
<keyword evidence="3" id="KW-1185">Reference proteome</keyword>
<evidence type="ECO:0000256" key="1">
    <source>
        <dbReference type="SAM" id="Phobius"/>
    </source>
</evidence>
<keyword evidence="1" id="KW-0812">Transmembrane</keyword>
<reference evidence="2" key="3">
    <citation type="submission" date="2025-09" db="UniProtKB">
        <authorList>
            <consortium name="Ensembl"/>
        </authorList>
    </citation>
    <scope>IDENTIFICATION</scope>
</reference>
<evidence type="ECO:0000313" key="3">
    <source>
        <dbReference type="Proteomes" id="UP000005207"/>
    </source>
</evidence>
<keyword evidence="1" id="KW-0472">Membrane</keyword>
<organism evidence="2 3">
    <name type="scientific">Oreochromis niloticus</name>
    <name type="common">Nile tilapia</name>
    <name type="synonym">Tilapia nilotica</name>
    <dbReference type="NCBI Taxonomy" id="8128"/>
    <lineage>
        <taxon>Eukaryota</taxon>
        <taxon>Metazoa</taxon>
        <taxon>Chordata</taxon>
        <taxon>Craniata</taxon>
        <taxon>Vertebrata</taxon>
        <taxon>Euteleostomi</taxon>
        <taxon>Actinopterygii</taxon>
        <taxon>Neopterygii</taxon>
        <taxon>Teleostei</taxon>
        <taxon>Neoteleostei</taxon>
        <taxon>Acanthomorphata</taxon>
        <taxon>Ovalentaria</taxon>
        <taxon>Cichlomorphae</taxon>
        <taxon>Cichliformes</taxon>
        <taxon>Cichlidae</taxon>
        <taxon>African cichlids</taxon>
        <taxon>Pseudocrenilabrinae</taxon>
        <taxon>Oreochromini</taxon>
        <taxon>Oreochromis</taxon>
    </lineage>
</organism>
<name>A0A669DP78_ORENI</name>
<dbReference type="AlphaFoldDB" id="A0A669DP78"/>
<feature type="transmembrane region" description="Helical" evidence="1">
    <location>
        <begin position="20"/>
        <end position="40"/>
    </location>
</feature>
<dbReference type="GeneTree" id="ENSGT00530000064449"/>
<dbReference type="Proteomes" id="UP000005207">
    <property type="component" value="Linkage group LG5"/>
</dbReference>
<protein>
    <submittedName>
        <fullName evidence="2">Uncharacterized protein</fullName>
    </submittedName>
</protein>